<dbReference type="Gene3D" id="3.30.750.24">
    <property type="entry name" value="STAS domain"/>
    <property type="match status" value="1"/>
</dbReference>
<organism evidence="2 3">
    <name type="scientific">Streptomyces heilongjiangensis</name>
    <dbReference type="NCBI Taxonomy" id="945052"/>
    <lineage>
        <taxon>Bacteria</taxon>
        <taxon>Bacillati</taxon>
        <taxon>Actinomycetota</taxon>
        <taxon>Actinomycetes</taxon>
        <taxon>Kitasatosporales</taxon>
        <taxon>Streptomycetaceae</taxon>
        <taxon>Streptomyces</taxon>
    </lineage>
</organism>
<dbReference type="InterPro" id="IPR036513">
    <property type="entry name" value="STAS_dom_sf"/>
</dbReference>
<sequence length="119" mass="12630">MDVDDDEDGTAFAPRPGGAALEIRSLSGRPGIRAAGEINVITRPSWEQALRKVASSHGDVSHVELSGLMSIDVGGAAVLAVTAQRLTTGRIVVHRPPPELTRILDLFWPGLATIEVAER</sequence>
<gene>
    <name evidence="2" type="ORF">ACFQGO_10985</name>
</gene>
<name>A0ABW1B4N3_9ACTN</name>
<comment type="caution">
    <text evidence="2">The sequence shown here is derived from an EMBL/GenBank/DDBJ whole genome shotgun (WGS) entry which is preliminary data.</text>
</comment>
<evidence type="ECO:0000313" key="3">
    <source>
        <dbReference type="Proteomes" id="UP001596112"/>
    </source>
</evidence>
<evidence type="ECO:0000313" key="2">
    <source>
        <dbReference type="EMBL" id="MFC5808033.1"/>
    </source>
</evidence>
<feature type="domain" description="MlaB-like STAS" evidence="1">
    <location>
        <begin position="32"/>
        <end position="106"/>
    </location>
</feature>
<protein>
    <submittedName>
        <fullName evidence="2">STAS domain-containing protein</fullName>
    </submittedName>
</protein>
<proteinExistence type="predicted"/>
<accession>A0ABW1B4N3</accession>
<dbReference type="Proteomes" id="UP001596112">
    <property type="component" value="Unassembled WGS sequence"/>
</dbReference>
<evidence type="ECO:0000259" key="1">
    <source>
        <dbReference type="Pfam" id="PF13466"/>
    </source>
</evidence>
<dbReference type="EMBL" id="JBHSNZ010000006">
    <property type="protein sequence ID" value="MFC5808033.1"/>
    <property type="molecule type" value="Genomic_DNA"/>
</dbReference>
<dbReference type="Pfam" id="PF13466">
    <property type="entry name" value="STAS_2"/>
    <property type="match status" value="1"/>
</dbReference>
<dbReference type="SUPFAM" id="SSF52091">
    <property type="entry name" value="SpoIIaa-like"/>
    <property type="match status" value="1"/>
</dbReference>
<reference evidence="3" key="1">
    <citation type="journal article" date="2019" name="Int. J. Syst. Evol. Microbiol.">
        <title>The Global Catalogue of Microorganisms (GCM) 10K type strain sequencing project: providing services to taxonomists for standard genome sequencing and annotation.</title>
        <authorList>
            <consortium name="The Broad Institute Genomics Platform"/>
            <consortium name="The Broad Institute Genome Sequencing Center for Infectious Disease"/>
            <person name="Wu L."/>
            <person name="Ma J."/>
        </authorList>
    </citation>
    <scope>NUCLEOTIDE SEQUENCE [LARGE SCALE GENOMIC DNA]</scope>
    <source>
        <strain evidence="3">JCM 9918</strain>
    </source>
</reference>
<dbReference type="InterPro" id="IPR058548">
    <property type="entry name" value="MlaB-like_STAS"/>
</dbReference>
<dbReference type="RefSeq" id="WP_272172427.1">
    <property type="nucleotide sequence ID" value="NZ_JAQOSL010000053.1"/>
</dbReference>
<keyword evidence="3" id="KW-1185">Reference proteome</keyword>